<dbReference type="InterPro" id="IPR055259">
    <property type="entry name" value="YkvP/CgeB_Glyco_trans-like"/>
</dbReference>
<name>A0A0M1P5I1_9BACL</name>
<organism evidence="2 3">
    <name type="scientific">Paenibacillus solani</name>
    <dbReference type="NCBI Taxonomy" id="1705565"/>
    <lineage>
        <taxon>Bacteria</taxon>
        <taxon>Bacillati</taxon>
        <taxon>Bacillota</taxon>
        <taxon>Bacilli</taxon>
        <taxon>Bacillales</taxon>
        <taxon>Paenibacillaceae</taxon>
        <taxon>Paenibacillus</taxon>
    </lineage>
</organism>
<evidence type="ECO:0000313" key="3">
    <source>
        <dbReference type="Proteomes" id="UP000036932"/>
    </source>
</evidence>
<gene>
    <name evidence="2" type="ORF">AM231_10700</name>
</gene>
<accession>A0A0M1P5I1</accession>
<dbReference type="Pfam" id="PF13524">
    <property type="entry name" value="Glyco_trans_1_2"/>
    <property type="match status" value="1"/>
</dbReference>
<dbReference type="RefSeq" id="WP_053493109.1">
    <property type="nucleotide sequence ID" value="NZ_LIUT01000001.1"/>
</dbReference>
<dbReference type="AlphaFoldDB" id="A0A0M1P5I1"/>
<protein>
    <recommendedName>
        <fullName evidence="1">Spore protein YkvP/CgeB glycosyl transferase-like domain-containing protein</fullName>
    </recommendedName>
</protein>
<dbReference type="EMBL" id="LIUT01000001">
    <property type="protein sequence ID" value="KOR89560.1"/>
    <property type="molecule type" value="Genomic_DNA"/>
</dbReference>
<keyword evidence="3" id="KW-1185">Reference proteome</keyword>
<evidence type="ECO:0000259" key="1">
    <source>
        <dbReference type="Pfam" id="PF13524"/>
    </source>
</evidence>
<dbReference type="Proteomes" id="UP000036932">
    <property type="component" value="Unassembled WGS sequence"/>
</dbReference>
<proteinExistence type="predicted"/>
<sequence length="93" mass="10808">MGFEIQRIASSISPWRTEAAKELIRKFSPGKDWVTAGNKEEMQKTIKYYLNHPAERKAIQLQGQSTIKKHMYKYRAKEILQVLKREGVITADV</sequence>
<dbReference type="PATRIC" id="fig|1705565.3.peg.4135"/>
<feature type="domain" description="Spore protein YkvP/CgeB glycosyl transferase-like" evidence="1">
    <location>
        <begin position="17"/>
        <end position="81"/>
    </location>
</feature>
<dbReference type="OrthoDB" id="7019976at2"/>
<reference evidence="3" key="1">
    <citation type="submission" date="2015-08" db="EMBL/GenBank/DDBJ databases">
        <title>Genome sequencing project for genomic taxonomy and phylogenomics of Bacillus-like bacteria.</title>
        <authorList>
            <person name="Liu B."/>
            <person name="Wang J."/>
            <person name="Zhu Y."/>
            <person name="Liu G."/>
            <person name="Chen Q."/>
            <person name="Chen Z."/>
            <person name="Lan J."/>
            <person name="Che J."/>
            <person name="Ge C."/>
            <person name="Shi H."/>
            <person name="Pan Z."/>
            <person name="Liu X."/>
        </authorList>
    </citation>
    <scope>NUCLEOTIDE SEQUENCE [LARGE SCALE GENOMIC DNA]</scope>
    <source>
        <strain evidence="3">FJAT-22460</strain>
    </source>
</reference>
<evidence type="ECO:0000313" key="2">
    <source>
        <dbReference type="EMBL" id="KOR89560.1"/>
    </source>
</evidence>
<comment type="caution">
    <text evidence="2">The sequence shown here is derived from an EMBL/GenBank/DDBJ whole genome shotgun (WGS) entry which is preliminary data.</text>
</comment>